<evidence type="ECO:0000256" key="5">
    <source>
        <dbReference type="ARBA" id="ARBA00022801"/>
    </source>
</evidence>
<proteinExistence type="inferred from homology"/>
<dbReference type="PANTHER" id="PTHR43199">
    <property type="entry name" value="GLUTATHIONE HYDROLASE"/>
    <property type="match status" value="1"/>
</dbReference>
<dbReference type="EC" id="2.3.2.2" evidence="11"/>
<dbReference type="GO" id="GO:0103068">
    <property type="term" value="F:leukotriene C4 gamma-glutamyl transferase activity"/>
    <property type="evidence" value="ECO:0007669"/>
    <property type="project" value="UniProtKB-EC"/>
</dbReference>
<dbReference type="GO" id="GO:0036374">
    <property type="term" value="F:glutathione hydrolase activity"/>
    <property type="evidence" value="ECO:0007669"/>
    <property type="project" value="UniProtKB-UniRule"/>
</dbReference>
<protein>
    <recommendedName>
        <fullName evidence="11">Glutathione hydrolase proenzyme</fullName>
        <ecNumber evidence="11">2.3.2.2</ecNumber>
        <ecNumber evidence="11">3.4.19.13</ecNumber>
    </recommendedName>
    <component>
        <recommendedName>
            <fullName evidence="11">Glutathione hydrolase large chain</fullName>
        </recommendedName>
    </component>
    <component>
        <recommendedName>
            <fullName evidence="11">Glutathione hydrolase small chain</fullName>
        </recommendedName>
    </component>
</protein>
<comment type="catalytic activity">
    <reaction evidence="8 11">
        <text>an N-terminal (5-L-glutamyl)-[peptide] + an alpha-amino acid = 5-L-glutamyl amino acid + an N-terminal L-alpha-aminoacyl-[peptide]</text>
        <dbReference type="Rhea" id="RHEA:23904"/>
        <dbReference type="Rhea" id="RHEA-COMP:9780"/>
        <dbReference type="Rhea" id="RHEA-COMP:9795"/>
        <dbReference type="ChEBI" id="CHEBI:77644"/>
        <dbReference type="ChEBI" id="CHEBI:78597"/>
        <dbReference type="ChEBI" id="CHEBI:78599"/>
        <dbReference type="ChEBI" id="CHEBI:78608"/>
        <dbReference type="EC" id="2.3.2.2"/>
    </reaction>
</comment>
<name>N6ZUQ3_9RHOO</name>
<dbReference type="InterPro" id="IPR043137">
    <property type="entry name" value="GGT_ssub_C"/>
</dbReference>
<dbReference type="InterPro" id="IPR000101">
    <property type="entry name" value="GGT_peptidase"/>
</dbReference>
<evidence type="ECO:0000256" key="8">
    <source>
        <dbReference type="ARBA" id="ARBA00047417"/>
    </source>
</evidence>
<reference evidence="13 14" key="1">
    <citation type="submission" date="2012-09" db="EMBL/GenBank/DDBJ databases">
        <title>Draft Genome Sequences of 6 Strains from Genus Thauera.</title>
        <authorList>
            <person name="Liu B."/>
            <person name="Shapleigh J.P."/>
            <person name="Frostegard A.H."/>
        </authorList>
    </citation>
    <scope>NUCLEOTIDE SEQUENCE [LARGE SCALE GENOMIC DNA]</scope>
    <source>
        <strain evidence="13 14">B4P</strain>
    </source>
</reference>
<evidence type="ECO:0000256" key="12">
    <source>
        <dbReference type="SAM" id="SignalP"/>
    </source>
</evidence>
<feature type="chain" id="PRO_5004128972" description="Glutathione hydrolase proenzyme" evidence="12">
    <location>
        <begin position="22"/>
        <end position="580"/>
    </location>
</feature>
<dbReference type="InterPro" id="IPR051792">
    <property type="entry name" value="GGT_bact"/>
</dbReference>
<comment type="caution">
    <text evidence="13">The sequence shown here is derived from an EMBL/GenBank/DDBJ whole genome shotgun (WGS) entry which is preliminary data.</text>
</comment>
<gene>
    <name evidence="13" type="ORF">C667_04975</name>
</gene>
<evidence type="ECO:0000313" key="14">
    <source>
        <dbReference type="Proteomes" id="UP000013047"/>
    </source>
</evidence>
<evidence type="ECO:0000256" key="7">
    <source>
        <dbReference type="ARBA" id="ARBA00023315"/>
    </source>
</evidence>
<keyword evidence="4 11" id="KW-0808">Transferase</keyword>
<dbReference type="GO" id="GO:0006750">
    <property type="term" value="P:glutathione biosynthetic process"/>
    <property type="evidence" value="ECO:0007669"/>
    <property type="project" value="UniProtKB-KW"/>
</dbReference>
<dbReference type="UniPathway" id="UPA00204"/>
<evidence type="ECO:0000256" key="6">
    <source>
        <dbReference type="ARBA" id="ARBA00023145"/>
    </source>
</evidence>
<dbReference type="Gene3D" id="3.60.20.40">
    <property type="match status" value="1"/>
</dbReference>
<comment type="subunit">
    <text evidence="11">This enzyme consists of two polypeptide chains, which are synthesized in precursor form from a single polypeptide.</text>
</comment>
<accession>N6ZUQ3</accession>
<dbReference type="EC" id="3.4.19.13" evidence="11"/>
<dbReference type="GO" id="GO:0006751">
    <property type="term" value="P:glutathione catabolic process"/>
    <property type="evidence" value="ECO:0007669"/>
    <property type="project" value="UniProtKB-UniRule"/>
</dbReference>
<dbReference type="PANTHER" id="PTHR43199:SF1">
    <property type="entry name" value="GLUTATHIONE HYDROLASE PROENZYME"/>
    <property type="match status" value="1"/>
</dbReference>
<keyword evidence="7 11" id="KW-0012">Acyltransferase</keyword>
<dbReference type="OrthoDB" id="5297205at2"/>
<dbReference type="Gene3D" id="1.10.246.130">
    <property type="match status" value="1"/>
</dbReference>
<evidence type="ECO:0000256" key="3">
    <source>
        <dbReference type="ARBA" id="ARBA00009381"/>
    </source>
</evidence>
<keyword evidence="6 11" id="KW-0865">Zymogen</keyword>
<feature type="binding site" evidence="10">
    <location>
        <position position="438"/>
    </location>
    <ligand>
        <name>L-glutamate</name>
        <dbReference type="ChEBI" id="CHEBI:29985"/>
    </ligand>
</feature>
<feature type="binding site" evidence="10">
    <location>
        <begin position="457"/>
        <end position="458"/>
    </location>
    <ligand>
        <name>L-glutamate</name>
        <dbReference type="ChEBI" id="CHEBI:29985"/>
    </ligand>
</feature>
<dbReference type="SUPFAM" id="SSF56235">
    <property type="entry name" value="N-terminal nucleophile aminohydrolases (Ntn hydrolases)"/>
    <property type="match status" value="1"/>
</dbReference>
<dbReference type="NCBIfam" id="TIGR00066">
    <property type="entry name" value="g_glut_trans"/>
    <property type="match status" value="1"/>
</dbReference>
<organism evidence="13 14">
    <name type="scientific">Thauera phenylacetica B4P</name>
    <dbReference type="NCBI Taxonomy" id="1234382"/>
    <lineage>
        <taxon>Bacteria</taxon>
        <taxon>Pseudomonadati</taxon>
        <taxon>Pseudomonadota</taxon>
        <taxon>Betaproteobacteria</taxon>
        <taxon>Rhodocyclales</taxon>
        <taxon>Zoogloeaceae</taxon>
        <taxon>Thauera</taxon>
    </lineage>
</organism>
<dbReference type="EMBL" id="AMXF01000018">
    <property type="protein sequence ID" value="ENO98222.1"/>
    <property type="molecule type" value="Genomic_DNA"/>
</dbReference>
<sequence>MRTTRTLLATAVMMAAFGALAKQPVDSGHGGAVATISHEASLAAMQILDAGGNAIDAAVAAAATLGVTDPFSCGIGGGGFMLIWSAKDKRVIAIDHREVAPASFHPGVFLDAEGKEMDWKATVPNGISVGVPGTVRGWHEALTRYGTMGLDKVLAPAIRVAEQGFAVGPNFHRINKVNEAKFARFSTASALYLQDGKALPVGTHFRNPELAQTYRDLARGGVKAFYEGPIAASMVAAVNHPPVNAGVSVIAGDLTMADLKDYEARIRPPVRSTYRGYEVYGMPAPSSGGIAIAQALNLLETFDLAGKPRAEIEHLYLEAARLAFADRNAYVADEEFVDVPKDGLLSKDYARERAQRIGASAAPGKVAAGDPYPFENDRSVPLRPQPRPLAQESMHTTHLAVSDREGNVVAYTFTIEDWGGSGIVVPGRGFLLNNELTDFDFSGPHPNLPEAFKRPRSSMSPTIVVKDGAPAFTIGSPGGSTIITTALQTIVNHIDLGMSLADALAAPRMSQRNGDTTLVETLLDFPGSEQARALEAKGHKWRETDQIGAANGIRFNADGTVTAVSEPLRHGGGSAIVQKQ</sequence>
<evidence type="ECO:0000256" key="11">
    <source>
        <dbReference type="RuleBase" id="RU368036"/>
    </source>
</evidence>
<dbReference type="PRINTS" id="PR01210">
    <property type="entry name" value="GGTRANSPTASE"/>
</dbReference>
<dbReference type="Proteomes" id="UP000013047">
    <property type="component" value="Unassembled WGS sequence"/>
</dbReference>
<keyword evidence="14" id="KW-1185">Reference proteome</keyword>
<feature type="active site" description="Nucleophile" evidence="9">
    <location>
        <position position="396"/>
    </location>
</feature>
<keyword evidence="11" id="KW-0317">Glutathione biosynthesis</keyword>
<comment type="pathway">
    <text evidence="11">Sulfur metabolism; glutathione metabolism.</text>
</comment>
<comment type="catalytic activity">
    <reaction evidence="1 11">
        <text>an S-substituted glutathione + H2O = an S-substituted L-cysteinylglycine + L-glutamate</text>
        <dbReference type="Rhea" id="RHEA:59468"/>
        <dbReference type="ChEBI" id="CHEBI:15377"/>
        <dbReference type="ChEBI" id="CHEBI:29985"/>
        <dbReference type="ChEBI" id="CHEBI:90779"/>
        <dbReference type="ChEBI" id="CHEBI:143103"/>
        <dbReference type="EC" id="3.4.19.13"/>
    </reaction>
</comment>
<feature type="signal peptide" evidence="12">
    <location>
        <begin position="1"/>
        <end position="21"/>
    </location>
</feature>
<evidence type="ECO:0000313" key="13">
    <source>
        <dbReference type="EMBL" id="ENO98222.1"/>
    </source>
</evidence>
<dbReference type="AlphaFoldDB" id="N6ZUQ3"/>
<dbReference type="InterPro" id="IPR043138">
    <property type="entry name" value="GGT_lsub"/>
</dbReference>
<feature type="binding site" evidence="10">
    <location>
        <position position="97"/>
    </location>
    <ligand>
        <name>L-glutamate</name>
        <dbReference type="ChEBI" id="CHEBI:29985"/>
    </ligand>
</feature>
<dbReference type="InterPro" id="IPR029055">
    <property type="entry name" value="Ntn_hydrolases_N"/>
</dbReference>
<feature type="binding site" evidence="10">
    <location>
        <position position="479"/>
    </location>
    <ligand>
        <name>L-glutamate</name>
        <dbReference type="ChEBI" id="CHEBI:29985"/>
    </ligand>
</feature>
<evidence type="ECO:0000256" key="1">
    <source>
        <dbReference type="ARBA" id="ARBA00001049"/>
    </source>
</evidence>
<dbReference type="RefSeq" id="WP_004357793.1">
    <property type="nucleotide sequence ID" value="NZ_AMXF01000018.1"/>
</dbReference>
<evidence type="ECO:0000256" key="4">
    <source>
        <dbReference type="ARBA" id="ARBA00022679"/>
    </source>
</evidence>
<evidence type="ECO:0000256" key="9">
    <source>
        <dbReference type="PIRSR" id="PIRSR600101-1"/>
    </source>
</evidence>
<comment type="catalytic activity">
    <reaction evidence="2 11">
        <text>glutathione + H2O = L-cysteinylglycine + L-glutamate</text>
        <dbReference type="Rhea" id="RHEA:28807"/>
        <dbReference type="ChEBI" id="CHEBI:15377"/>
        <dbReference type="ChEBI" id="CHEBI:29985"/>
        <dbReference type="ChEBI" id="CHEBI:57925"/>
        <dbReference type="ChEBI" id="CHEBI:61694"/>
        <dbReference type="EC" id="3.4.19.13"/>
    </reaction>
</comment>
<dbReference type="Pfam" id="PF01019">
    <property type="entry name" value="G_glu_transpept"/>
    <property type="match status" value="1"/>
</dbReference>
<evidence type="ECO:0000256" key="10">
    <source>
        <dbReference type="PIRSR" id="PIRSR600101-2"/>
    </source>
</evidence>
<comment type="similarity">
    <text evidence="3 11">Belongs to the gamma-glutamyltransferase family.</text>
</comment>
<keyword evidence="5 11" id="KW-0378">Hydrolase</keyword>
<comment type="PTM">
    <text evidence="11">Cleaved by autocatalysis into a large and a small subunit.</text>
</comment>
<evidence type="ECO:0000256" key="2">
    <source>
        <dbReference type="ARBA" id="ARBA00001089"/>
    </source>
</evidence>
<keyword evidence="12" id="KW-0732">Signal</keyword>